<keyword evidence="2 3" id="KW-0040">ANK repeat</keyword>
<evidence type="ECO:0000313" key="5">
    <source>
        <dbReference type="Proteomes" id="UP000075714"/>
    </source>
</evidence>
<dbReference type="PROSITE" id="PS50088">
    <property type="entry name" value="ANK_REPEAT"/>
    <property type="match status" value="2"/>
</dbReference>
<dbReference type="Proteomes" id="UP000075714">
    <property type="component" value="Unassembled WGS sequence"/>
</dbReference>
<name>A0A150G0Z7_GONPE</name>
<dbReference type="Gene3D" id="1.25.40.20">
    <property type="entry name" value="Ankyrin repeat-containing domain"/>
    <property type="match status" value="1"/>
</dbReference>
<dbReference type="EMBL" id="LSYV01000089">
    <property type="protein sequence ID" value="KXZ43529.1"/>
    <property type="molecule type" value="Genomic_DNA"/>
</dbReference>
<dbReference type="PANTHER" id="PTHR24173:SF74">
    <property type="entry name" value="ANKYRIN REPEAT DOMAIN-CONTAINING PROTEIN 16"/>
    <property type="match status" value="1"/>
</dbReference>
<comment type="caution">
    <text evidence="4">The sequence shown here is derived from an EMBL/GenBank/DDBJ whole genome shotgun (WGS) entry which is preliminary data.</text>
</comment>
<organism evidence="4 5">
    <name type="scientific">Gonium pectorale</name>
    <name type="common">Green alga</name>
    <dbReference type="NCBI Taxonomy" id="33097"/>
    <lineage>
        <taxon>Eukaryota</taxon>
        <taxon>Viridiplantae</taxon>
        <taxon>Chlorophyta</taxon>
        <taxon>core chlorophytes</taxon>
        <taxon>Chlorophyceae</taxon>
        <taxon>CS clade</taxon>
        <taxon>Chlamydomonadales</taxon>
        <taxon>Volvocaceae</taxon>
        <taxon>Gonium</taxon>
    </lineage>
</organism>
<keyword evidence="5" id="KW-1185">Reference proteome</keyword>
<dbReference type="STRING" id="33097.A0A150G0Z7"/>
<evidence type="ECO:0000256" key="2">
    <source>
        <dbReference type="ARBA" id="ARBA00023043"/>
    </source>
</evidence>
<dbReference type="InterPro" id="IPR002110">
    <property type="entry name" value="Ankyrin_rpt"/>
</dbReference>
<dbReference type="SUPFAM" id="SSF48403">
    <property type="entry name" value="Ankyrin repeat"/>
    <property type="match status" value="1"/>
</dbReference>
<keyword evidence="1" id="KW-0677">Repeat</keyword>
<dbReference type="InterPro" id="IPR036770">
    <property type="entry name" value="Ankyrin_rpt-contain_sf"/>
</dbReference>
<evidence type="ECO:0000256" key="3">
    <source>
        <dbReference type="PROSITE-ProRule" id="PRU00023"/>
    </source>
</evidence>
<dbReference type="SMART" id="SM00248">
    <property type="entry name" value="ANK"/>
    <property type="match status" value="2"/>
</dbReference>
<gene>
    <name evidence="4" type="ORF">GPECTOR_88g472</name>
</gene>
<dbReference type="AlphaFoldDB" id="A0A150G0Z7"/>
<evidence type="ECO:0000256" key="1">
    <source>
        <dbReference type="ARBA" id="ARBA00022737"/>
    </source>
</evidence>
<reference evidence="5" key="1">
    <citation type="journal article" date="2016" name="Nat. Commun.">
        <title>The Gonium pectorale genome demonstrates co-option of cell cycle regulation during the evolution of multicellularity.</title>
        <authorList>
            <person name="Hanschen E.R."/>
            <person name="Marriage T.N."/>
            <person name="Ferris P.J."/>
            <person name="Hamaji T."/>
            <person name="Toyoda A."/>
            <person name="Fujiyama A."/>
            <person name="Neme R."/>
            <person name="Noguchi H."/>
            <person name="Minakuchi Y."/>
            <person name="Suzuki M."/>
            <person name="Kawai-Toyooka H."/>
            <person name="Smith D.R."/>
            <person name="Sparks H."/>
            <person name="Anderson J."/>
            <person name="Bakaric R."/>
            <person name="Luria V."/>
            <person name="Karger A."/>
            <person name="Kirschner M.W."/>
            <person name="Durand P.M."/>
            <person name="Michod R.E."/>
            <person name="Nozaki H."/>
            <person name="Olson B.J."/>
        </authorList>
    </citation>
    <scope>NUCLEOTIDE SEQUENCE [LARGE SCALE GENOMIC DNA]</scope>
    <source>
        <strain evidence="5">NIES-2863</strain>
    </source>
</reference>
<sequence length="74" mass="7776">MEARDFSNRAPLYEASREGHVWVAEELLAAGADVEAKQWDGETPLGVAARGGHVEVIKALLLAGADKDAGTTVS</sequence>
<accession>A0A150G0Z7</accession>
<feature type="repeat" description="ANK" evidence="3">
    <location>
        <begin position="40"/>
        <end position="72"/>
    </location>
</feature>
<dbReference type="Pfam" id="PF12796">
    <property type="entry name" value="Ank_2"/>
    <property type="match status" value="1"/>
</dbReference>
<protein>
    <submittedName>
        <fullName evidence="4">Uncharacterized protein</fullName>
    </submittedName>
</protein>
<evidence type="ECO:0000313" key="4">
    <source>
        <dbReference type="EMBL" id="KXZ43529.1"/>
    </source>
</evidence>
<feature type="repeat" description="ANK" evidence="3">
    <location>
        <begin position="7"/>
        <end position="39"/>
    </location>
</feature>
<dbReference type="PANTHER" id="PTHR24173">
    <property type="entry name" value="ANKYRIN REPEAT CONTAINING"/>
    <property type="match status" value="1"/>
</dbReference>
<proteinExistence type="predicted"/>
<dbReference type="PROSITE" id="PS50297">
    <property type="entry name" value="ANK_REP_REGION"/>
    <property type="match status" value="2"/>
</dbReference>
<dbReference type="OrthoDB" id="567615at2759"/>